<dbReference type="EMBL" id="DP000238">
    <property type="protein sequence ID" value="ABK77173.1"/>
    <property type="molecule type" value="Genomic_DNA"/>
</dbReference>
<name>A0RV06_CENSY</name>
<dbReference type="HOGENOM" id="CLU_2243709_0_0_2"/>
<proteinExistence type="predicted"/>
<dbReference type="AlphaFoldDB" id="A0RV06"/>
<gene>
    <name evidence="2" type="ordered locus">CENSYa_0540</name>
</gene>
<evidence type="ECO:0000313" key="3">
    <source>
        <dbReference type="Proteomes" id="UP000000758"/>
    </source>
</evidence>
<evidence type="ECO:0000256" key="1">
    <source>
        <dbReference type="SAM" id="MobiDB-lite"/>
    </source>
</evidence>
<accession>A0RV06</accession>
<reference evidence="2 3" key="1">
    <citation type="journal article" date="2006" name="Proc. Natl. Acad. Sci. U.S.A.">
        <title>Genomic analysis of the uncultivated marine crenarchaeote Cenarchaeum symbiosum.</title>
        <authorList>
            <person name="Hallam S.J."/>
            <person name="Konstantinidis K.T."/>
            <person name="Putnam N."/>
            <person name="Schleper C."/>
            <person name="Watanabe Y."/>
            <person name="Sugahara J."/>
            <person name="Preston C."/>
            <person name="de la Torre J."/>
            <person name="Richardson P.M."/>
            <person name="DeLong E.F."/>
        </authorList>
    </citation>
    <scope>NUCLEOTIDE SEQUENCE [LARGE SCALE GENOMIC DNA]</scope>
    <source>
        <strain evidence="3">A</strain>
    </source>
</reference>
<keyword evidence="3" id="KW-1185">Reference proteome</keyword>
<feature type="region of interest" description="Disordered" evidence="1">
    <location>
        <begin position="1"/>
        <end position="37"/>
    </location>
</feature>
<dbReference type="EnsemblBacteria" id="ABK77173">
    <property type="protein sequence ID" value="ABK77173"/>
    <property type="gene ID" value="CENSYa_0540"/>
</dbReference>
<feature type="compositionally biased region" description="Basic and acidic residues" evidence="1">
    <location>
        <begin position="1"/>
        <end position="10"/>
    </location>
</feature>
<evidence type="ECO:0000313" key="2">
    <source>
        <dbReference type="EMBL" id="ABK77173.1"/>
    </source>
</evidence>
<dbReference type="KEGG" id="csy:CENSYa_0540"/>
<organism evidence="2 3">
    <name type="scientific">Cenarchaeum symbiosum (strain A)</name>
    <dbReference type="NCBI Taxonomy" id="414004"/>
    <lineage>
        <taxon>Archaea</taxon>
        <taxon>Nitrososphaerota</taxon>
        <taxon>Candidatus Cenarchaeales</taxon>
        <taxon>Candidatus Cenarchaeaceae</taxon>
        <taxon>Candidatus Cenarchaeum</taxon>
    </lineage>
</organism>
<protein>
    <submittedName>
        <fullName evidence="2">Uncharacterized protein</fullName>
    </submittedName>
</protein>
<sequence length="104" mass="11380">MDKPEGRDGASHGVGTDTEHAEAGPAGCAGPDDSEKEKLREILNELTRTIDTYTIQRLVGAEQAESHEEPAKNTKFEYFGSVTLPKPHPRSGIRAVYPELKSFI</sequence>
<dbReference type="Proteomes" id="UP000000758">
    <property type="component" value="Chromosome"/>
</dbReference>